<dbReference type="Proteomes" id="UP000789342">
    <property type="component" value="Unassembled WGS sequence"/>
</dbReference>
<dbReference type="OrthoDB" id="2349664at2759"/>
<gene>
    <name evidence="1" type="ORF">AMORRO_LOCUS9160</name>
</gene>
<protein>
    <submittedName>
        <fullName evidence="1">899_t:CDS:1</fullName>
    </submittedName>
</protein>
<proteinExistence type="predicted"/>
<dbReference type="AlphaFoldDB" id="A0A9N9GWZ5"/>
<accession>A0A9N9GWZ5</accession>
<name>A0A9N9GWZ5_9GLOM</name>
<comment type="caution">
    <text evidence="1">The sequence shown here is derived from an EMBL/GenBank/DDBJ whole genome shotgun (WGS) entry which is preliminary data.</text>
</comment>
<reference evidence="1" key="1">
    <citation type="submission" date="2021-06" db="EMBL/GenBank/DDBJ databases">
        <authorList>
            <person name="Kallberg Y."/>
            <person name="Tangrot J."/>
            <person name="Rosling A."/>
        </authorList>
    </citation>
    <scope>NUCLEOTIDE SEQUENCE</scope>
    <source>
        <strain evidence="1">CL551</strain>
    </source>
</reference>
<sequence length="740" mass="85406">MQSSSSPRPFTRPSSFPSYLPIDIFRLILDHLTYDKFSLHSCLLVNRHWCRVVVRVLWQQPFRLLYTCKQSPCNCCSNEKQEKRQSQAGNLLETCMKVIICKHEDWLIGKRDDVSSSNNGENLIYQDRKKLILQYNINLLRNRSRNLSQDFSSLVSTPTFDYLEFLQCLDFLELWNAVQDWIKSINRSKHSNNTCISVVLTNHANSCVTSFSNYHAAANAEDHNHSGSKASRLPTSINFDHRDTSTTVNSSKRRVDYMAILQTFYNHSDNLKDTSKTIATLNSMNLMNSANSTRLSKSGSLSIEQIANLLSIFFSMHSPLHHLSSDLTSRHSSANSGFPCSILSSRLSTFANLYTPTLSDNLIHLTSLVCTTKLSKHSLFTYLSRFAHNIRHLEVCIDYLDHHHFNERILDISYVEEESLALSALIKSQKSIVSLKLFSFPAGLQSITSAIHQHANSLRSLSFIGVYFDGWELLPILEPLRNLETLECRGCFFQLVFGFTPESHPPVHLEFTHLKKLDMMDSYVEPPIMRYLLKSCSAKVTYLDLGRKIQDPKSPEDSNILMRLVETQFPKLKHLMTSFHEHEIKQLLEVFECCTELESCVLCPLDSYNSAGMNELMRRMGECKLKKLRYFGIRGTSYVYSVENFNAFLKSLLNTRENDDKNFRILEIDSSTCFSNEHLETVLKHLGGEKENCLQTLKLKLYRELDKQLIVKAGERIRKFEYEMWDAKEQAWENMVRREQ</sequence>
<dbReference type="EMBL" id="CAJVPV010008615">
    <property type="protein sequence ID" value="CAG8632705.1"/>
    <property type="molecule type" value="Genomic_DNA"/>
</dbReference>
<organism evidence="1 2">
    <name type="scientific">Acaulospora morrowiae</name>
    <dbReference type="NCBI Taxonomy" id="94023"/>
    <lineage>
        <taxon>Eukaryota</taxon>
        <taxon>Fungi</taxon>
        <taxon>Fungi incertae sedis</taxon>
        <taxon>Mucoromycota</taxon>
        <taxon>Glomeromycotina</taxon>
        <taxon>Glomeromycetes</taxon>
        <taxon>Diversisporales</taxon>
        <taxon>Acaulosporaceae</taxon>
        <taxon>Acaulospora</taxon>
    </lineage>
</organism>
<keyword evidence="2" id="KW-1185">Reference proteome</keyword>
<evidence type="ECO:0000313" key="1">
    <source>
        <dbReference type="EMBL" id="CAG8632705.1"/>
    </source>
</evidence>
<evidence type="ECO:0000313" key="2">
    <source>
        <dbReference type="Proteomes" id="UP000789342"/>
    </source>
</evidence>